<proteinExistence type="inferred from homology"/>
<reference evidence="5" key="1">
    <citation type="submission" date="2022-07" db="EMBL/GenBank/DDBJ databases">
        <title>Genome Sequence of Agrocybe chaxingu.</title>
        <authorList>
            <person name="Buettner E."/>
        </authorList>
    </citation>
    <scope>NUCLEOTIDE SEQUENCE</scope>
    <source>
        <strain evidence="5">MP-N11</strain>
    </source>
</reference>
<keyword evidence="2" id="KW-0547">Nucleotide-binding</keyword>
<evidence type="ECO:0000256" key="3">
    <source>
        <dbReference type="ARBA" id="ARBA00022840"/>
    </source>
</evidence>
<dbReference type="GO" id="GO:0005524">
    <property type="term" value="F:ATP binding"/>
    <property type="evidence" value="ECO:0007669"/>
    <property type="project" value="UniProtKB-KW"/>
</dbReference>
<accession>A0A9W8MYW4</accession>
<keyword evidence="6" id="KW-1185">Reference proteome</keyword>
<dbReference type="OrthoDB" id="3224201at2759"/>
<sequence length="200" mass="22745">MLKTILYPMGGILLMNDAGNAILSELDVPHIAAKNMIELSRMQDEECGDRTTSVISAAKSSRNRFPNSNATFTPWSSSHPTKKALKEALEFIKRISISININDYAQMFSLIKTIGTKFIIRWSELVYNLVHQAIRTVAQDVNGLKIVDIKRYARVEILGAKIEQRKVLRGDMLNKNLTSPNMRRRIEKLRIVLLDSPLEY</sequence>
<comment type="caution">
    <text evidence="5">The sequence shown here is derived from an EMBL/GenBank/DDBJ whole genome shotgun (WGS) entry which is preliminary data.</text>
</comment>
<dbReference type="PANTHER" id="PTHR11353">
    <property type="entry name" value="CHAPERONIN"/>
    <property type="match status" value="1"/>
</dbReference>
<evidence type="ECO:0000256" key="1">
    <source>
        <dbReference type="ARBA" id="ARBA00008020"/>
    </source>
</evidence>
<gene>
    <name evidence="5" type="ORF">NLJ89_g2374</name>
</gene>
<dbReference type="SUPFAM" id="SSF48592">
    <property type="entry name" value="GroEL equatorial domain-like"/>
    <property type="match status" value="1"/>
</dbReference>
<dbReference type="Pfam" id="PF00118">
    <property type="entry name" value="Cpn60_TCP1"/>
    <property type="match status" value="1"/>
</dbReference>
<dbReference type="EMBL" id="JANKHO010000145">
    <property type="protein sequence ID" value="KAJ3514446.1"/>
    <property type="molecule type" value="Genomic_DNA"/>
</dbReference>
<organism evidence="5 6">
    <name type="scientific">Agrocybe chaxingu</name>
    <dbReference type="NCBI Taxonomy" id="84603"/>
    <lineage>
        <taxon>Eukaryota</taxon>
        <taxon>Fungi</taxon>
        <taxon>Dikarya</taxon>
        <taxon>Basidiomycota</taxon>
        <taxon>Agaricomycotina</taxon>
        <taxon>Agaricomycetes</taxon>
        <taxon>Agaricomycetidae</taxon>
        <taxon>Agaricales</taxon>
        <taxon>Agaricineae</taxon>
        <taxon>Strophariaceae</taxon>
        <taxon>Agrocybe</taxon>
    </lineage>
</organism>
<evidence type="ECO:0000313" key="5">
    <source>
        <dbReference type="EMBL" id="KAJ3514446.1"/>
    </source>
</evidence>
<keyword evidence="3" id="KW-0067">ATP-binding</keyword>
<dbReference type="InterPro" id="IPR017998">
    <property type="entry name" value="Chaperone_TCP-1"/>
</dbReference>
<dbReference type="InterPro" id="IPR027409">
    <property type="entry name" value="GroEL-like_apical_dom_sf"/>
</dbReference>
<dbReference type="InterPro" id="IPR002423">
    <property type="entry name" value="Cpn60/GroEL/TCP-1"/>
</dbReference>
<name>A0A9W8MYW4_9AGAR</name>
<dbReference type="Gene3D" id="3.30.260.10">
    <property type="entry name" value="TCP-1-like chaperonin intermediate domain"/>
    <property type="match status" value="1"/>
</dbReference>
<evidence type="ECO:0000313" key="6">
    <source>
        <dbReference type="Proteomes" id="UP001148786"/>
    </source>
</evidence>
<dbReference type="GO" id="GO:0140662">
    <property type="term" value="F:ATP-dependent protein folding chaperone"/>
    <property type="evidence" value="ECO:0007669"/>
    <property type="project" value="InterPro"/>
</dbReference>
<dbReference type="Proteomes" id="UP001148786">
    <property type="component" value="Unassembled WGS sequence"/>
</dbReference>
<comment type="similarity">
    <text evidence="1">Belongs to the TCP-1 chaperonin family.</text>
</comment>
<dbReference type="Gene3D" id="3.50.7.10">
    <property type="entry name" value="GroEL"/>
    <property type="match status" value="1"/>
</dbReference>
<dbReference type="AlphaFoldDB" id="A0A9W8MYW4"/>
<dbReference type="InterPro" id="IPR027413">
    <property type="entry name" value="GROEL-like_equatorial_sf"/>
</dbReference>
<keyword evidence="4" id="KW-0143">Chaperone</keyword>
<dbReference type="Gene3D" id="1.10.560.10">
    <property type="entry name" value="GroEL-like equatorial domain"/>
    <property type="match status" value="1"/>
</dbReference>
<dbReference type="InterPro" id="IPR027410">
    <property type="entry name" value="TCP-1-like_intermed_sf"/>
</dbReference>
<protein>
    <submittedName>
        <fullName evidence="5">Uncharacterized protein</fullName>
    </submittedName>
</protein>
<evidence type="ECO:0000256" key="2">
    <source>
        <dbReference type="ARBA" id="ARBA00022741"/>
    </source>
</evidence>
<evidence type="ECO:0000256" key="4">
    <source>
        <dbReference type="ARBA" id="ARBA00023186"/>
    </source>
</evidence>